<evidence type="ECO:0000313" key="19">
    <source>
        <dbReference type="Proteomes" id="UP000823561"/>
    </source>
</evidence>
<evidence type="ECO:0000256" key="3">
    <source>
        <dbReference type="ARBA" id="ARBA00022490"/>
    </source>
</evidence>
<proteinExistence type="predicted"/>
<keyword evidence="5" id="KW-0597">Phosphoprotein</keyword>
<evidence type="ECO:0000256" key="6">
    <source>
        <dbReference type="ARBA" id="ARBA00022588"/>
    </source>
</evidence>
<comment type="subcellular location">
    <subcellularLocation>
        <location evidence="2">Cytoplasm</location>
    </subcellularLocation>
    <subcellularLocation>
        <location evidence="1">Membrane raft</location>
    </subcellularLocation>
</comment>
<dbReference type="GO" id="GO:0019209">
    <property type="term" value="F:kinase activator activity"/>
    <property type="evidence" value="ECO:0007669"/>
    <property type="project" value="TreeGrafter"/>
</dbReference>
<evidence type="ECO:0000256" key="10">
    <source>
        <dbReference type="ARBA" id="ARBA00022990"/>
    </source>
</evidence>
<dbReference type="InterPro" id="IPR033238">
    <property type="entry name" value="BCL10/E10"/>
</dbReference>
<feature type="region of interest" description="Disordered" evidence="16">
    <location>
        <begin position="160"/>
        <end position="256"/>
    </location>
</feature>
<keyword evidence="3" id="KW-0963">Cytoplasm</keyword>
<comment type="subunit">
    <text evidence="13">Homomultimer; homooligomerized following recruitment by CARD domain-containing proteins that form a nucleating helical template that recruits BCL10 via CARD-CARD interaction. Self-associates by CARD-CARD interaction and interacts with other CARD-proteins such as CARD9, CARD10, CARD11 and CARD14. Forms a complex with CARD14 and MALT1; resulting in the formation of a CBM (CARD14-BCL10-MALT1) complex. Forms a complex with CARD11 and MALT1; resulting in the formation of a CBM (CARD11-BCL10-MALT1) complex. Forms a complex with CARD9 and MALT1; resulting in the formation of a CBM (CARD9-BCL10-MALT1) complex. Found in a membrane raft complex, at least composed of BCL10, CARD11, DPP4 and IKBKB. Binds caspase-9 with its C-terminal domain. Interacts with TRAF2 and BIRC2/c-IAP2. Interacts with PELI2 and SOCS3; these interactions may be mutually exclusive.</text>
</comment>
<evidence type="ECO:0000256" key="7">
    <source>
        <dbReference type="ARBA" id="ARBA00022703"/>
    </source>
</evidence>
<evidence type="ECO:0000256" key="1">
    <source>
        <dbReference type="ARBA" id="ARBA00004285"/>
    </source>
</evidence>
<evidence type="ECO:0000259" key="17">
    <source>
        <dbReference type="PROSITE" id="PS50209"/>
    </source>
</evidence>
<dbReference type="Gene3D" id="1.10.533.10">
    <property type="entry name" value="Death Domain, Fas"/>
    <property type="match status" value="1"/>
</dbReference>
<dbReference type="GO" id="GO:0043422">
    <property type="term" value="F:protein kinase B binding"/>
    <property type="evidence" value="ECO:0007669"/>
    <property type="project" value="TreeGrafter"/>
</dbReference>
<dbReference type="SUPFAM" id="SSF47986">
    <property type="entry name" value="DEATH domain"/>
    <property type="match status" value="1"/>
</dbReference>
<dbReference type="GO" id="GO:0045087">
    <property type="term" value="P:innate immune response"/>
    <property type="evidence" value="ECO:0007669"/>
    <property type="project" value="UniProtKB-KW"/>
</dbReference>
<dbReference type="PANTHER" id="PTHR34920:SF1">
    <property type="entry name" value="B-CELL LYMPHOMA_LEUKEMIA 10"/>
    <property type="match status" value="1"/>
</dbReference>
<gene>
    <name evidence="18" type="ORF">AALO_G00018340</name>
</gene>
<dbReference type="EMBL" id="JADWDJ010000001">
    <property type="protein sequence ID" value="KAG5286748.1"/>
    <property type="molecule type" value="Genomic_DNA"/>
</dbReference>
<dbReference type="GO" id="GO:2001238">
    <property type="term" value="P:positive regulation of extrinsic apoptotic signaling pathway"/>
    <property type="evidence" value="ECO:0007669"/>
    <property type="project" value="TreeGrafter"/>
</dbReference>
<dbReference type="PROSITE" id="PS50209">
    <property type="entry name" value="CARD"/>
    <property type="match status" value="1"/>
</dbReference>
<name>A0AAV6HH93_9TELE</name>
<evidence type="ECO:0000256" key="13">
    <source>
        <dbReference type="ARBA" id="ARBA00064168"/>
    </source>
</evidence>
<dbReference type="GO" id="GO:0006915">
    <property type="term" value="P:apoptotic process"/>
    <property type="evidence" value="ECO:0007669"/>
    <property type="project" value="UniProtKB-KW"/>
</dbReference>
<dbReference type="InterPro" id="IPR001315">
    <property type="entry name" value="CARD"/>
</dbReference>
<keyword evidence="10" id="KW-0007">Acetylation</keyword>
<evidence type="ECO:0000256" key="11">
    <source>
        <dbReference type="ARBA" id="ARBA00023130"/>
    </source>
</evidence>
<keyword evidence="12" id="KW-0472">Membrane</keyword>
<feature type="compositionally biased region" description="Pro residues" evidence="16">
    <location>
        <begin position="209"/>
        <end position="218"/>
    </location>
</feature>
<keyword evidence="8" id="KW-0832">Ubl conjugation</keyword>
<dbReference type="FunFam" id="1.10.533.10:FF:000022">
    <property type="entry name" value="B-cell lymphoma/leukemia 10"/>
    <property type="match status" value="1"/>
</dbReference>
<dbReference type="GO" id="GO:0005829">
    <property type="term" value="C:cytosol"/>
    <property type="evidence" value="ECO:0007669"/>
    <property type="project" value="TreeGrafter"/>
</dbReference>
<dbReference type="GO" id="GO:0051059">
    <property type="term" value="F:NF-kappaB binding"/>
    <property type="evidence" value="ECO:0007669"/>
    <property type="project" value="TreeGrafter"/>
</dbReference>
<evidence type="ECO:0000256" key="5">
    <source>
        <dbReference type="ARBA" id="ARBA00022553"/>
    </source>
</evidence>
<sequence length="256" mass="28185">MDFPHLTEDDMAEIKKEALERLRPYLVDKIIASRHFDYLRSRKILTRDDTEEINCRTTDRKRAGKLLDFLAENPRGLDTLIESIRRERTINFLITRITDEVQKVKNERIAALKAEACSASPSSNYTHKPGATNDLSRTFSYDSNYDKCYASTLLYHPEGERSPNNSMASSSLNLFSGSPRGRDNLGGNVVGSSDSMIGSSSCVSSLPKPGDPGAPPLPEEVLDEVQDTDPGACGSTASGGDANFQPLRSRSISPRP</sequence>
<keyword evidence="4" id="KW-1017">Isopeptide bond</keyword>
<dbReference type="InterPro" id="IPR011029">
    <property type="entry name" value="DEATH-like_dom_sf"/>
</dbReference>
<feature type="compositionally biased region" description="Low complexity" evidence="16">
    <location>
        <begin position="192"/>
        <end position="208"/>
    </location>
</feature>
<evidence type="ECO:0000256" key="4">
    <source>
        <dbReference type="ARBA" id="ARBA00022499"/>
    </source>
</evidence>
<feature type="compositionally biased region" description="Polar residues" evidence="16">
    <location>
        <begin position="162"/>
        <end position="176"/>
    </location>
</feature>
<keyword evidence="19" id="KW-1185">Reference proteome</keyword>
<evidence type="ECO:0000256" key="2">
    <source>
        <dbReference type="ARBA" id="ARBA00004496"/>
    </source>
</evidence>
<evidence type="ECO:0000256" key="15">
    <source>
        <dbReference type="ARBA" id="ARBA00077472"/>
    </source>
</evidence>
<protein>
    <recommendedName>
        <fullName evidence="14">B-cell lymphoma/leukemia 10</fullName>
    </recommendedName>
    <alternativeName>
        <fullName evidence="15">B-cell CLL/lymphoma 10</fullName>
    </alternativeName>
</protein>
<dbReference type="GO" id="GO:0032449">
    <property type="term" value="C:CBM complex"/>
    <property type="evidence" value="ECO:0007669"/>
    <property type="project" value="TreeGrafter"/>
</dbReference>
<dbReference type="GO" id="GO:0003713">
    <property type="term" value="F:transcription coactivator activity"/>
    <property type="evidence" value="ECO:0007669"/>
    <property type="project" value="TreeGrafter"/>
</dbReference>
<keyword evidence="11" id="KW-1064">Adaptive immunity</keyword>
<feature type="compositionally biased region" description="Polar residues" evidence="16">
    <location>
        <begin position="246"/>
        <end position="256"/>
    </location>
</feature>
<feature type="domain" description="CARD" evidence="17">
    <location>
        <begin position="11"/>
        <end position="85"/>
    </location>
</feature>
<accession>A0AAV6HH93</accession>
<dbReference type="AlphaFoldDB" id="A0AAV6HH93"/>
<reference evidence="18 19" key="1">
    <citation type="submission" date="2020-10" db="EMBL/GenBank/DDBJ databases">
        <title>Chromosome-scale genome assembly of the Allis shad, Alosa alosa.</title>
        <authorList>
            <person name="Margot Z."/>
            <person name="Christophe K."/>
            <person name="Cabau C."/>
            <person name="Louis A."/>
            <person name="Berthelot C."/>
            <person name="Parey E."/>
            <person name="Roest Crollius H."/>
            <person name="Montfort J."/>
            <person name="Robinson-Rechavi M."/>
            <person name="Bucao C."/>
            <person name="Bouchez O."/>
            <person name="Gislard M."/>
            <person name="Lluch J."/>
            <person name="Milhes M."/>
            <person name="Lampietro C."/>
            <person name="Lopez Roques C."/>
            <person name="Donnadieu C."/>
            <person name="Braasch I."/>
            <person name="Desvignes T."/>
            <person name="Postlethwait J."/>
            <person name="Bobe J."/>
            <person name="Guiguen Y."/>
        </authorList>
    </citation>
    <scope>NUCLEOTIDE SEQUENCE [LARGE SCALE GENOMIC DNA]</scope>
    <source>
        <strain evidence="18">M-15738</strain>
        <tissue evidence="18">Blood</tissue>
    </source>
</reference>
<dbReference type="CDD" id="cd08810">
    <property type="entry name" value="CARD_BCL10"/>
    <property type="match status" value="1"/>
</dbReference>
<dbReference type="Pfam" id="PF00619">
    <property type="entry name" value="CARD"/>
    <property type="match status" value="1"/>
</dbReference>
<organism evidence="18 19">
    <name type="scientific">Alosa alosa</name>
    <name type="common">allis shad</name>
    <dbReference type="NCBI Taxonomy" id="278164"/>
    <lineage>
        <taxon>Eukaryota</taxon>
        <taxon>Metazoa</taxon>
        <taxon>Chordata</taxon>
        <taxon>Craniata</taxon>
        <taxon>Vertebrata</taxon>
        <taxon>Euteleostomi</taxon>
        <taxon>Actinopterygii</taxon>
        <taxon>Neopterygii</taxon>
        <taxon>Teleostei</taxon>
        <taxon>Clupei</taxon>
        <taxon>Clupeiformes</taxon>
        <taxon>Clupeoidei</taxon>
        <taxon>Clupeidae</taxon>
        <taxon>Alosa</taxon>
    </lineage>
</organism>
<evidence type="ECO:0000256" key="14">
    <source>
        <dbReference type="ARBA" id="ARBA00068591"/>
    </source>
</evidence>
<keyword evidence="9" id="KW-0391">Immunity</keyword>
<evidence type="ECO:0000256" key="16">
    <source>
        <dbReference type="SAM" id="MobiDB-lite"/>
    </source>
</evidence>
<evidence type="ECO:0000256" key="12">
    <source>
        <dbReference type="ARBA" id="ARBA00023136"/>
    </source>
</evidence>
<keyword evidence="6" id="KW-0399">Innate immunity</keyword>
<dbReference type="GO" id="GO:0002250">
    <property type="term" value="P:adaptive immune response"/>
    <property type="evidence" value="ECO:0007669"/>
    <property type="project" value="UniProtKB-KW"/>
</dbReference>
<dbReference type="GO" id="GO:0045121">
    <property type="term" value="C:membrane raft"/>
    <property type="evidence" value="ECO:0007669"/>
    <property type="project" value="UniProtKB-SubCell"/>
</dbReference>
<dbReference type="PANTHER" id="PTHR34920">
    <property type="entry name" value="B-CELL LYMPHOMA/LEUKEMIA 10"/>
    <property type="match status" value="1"/>
</dbReference>
<evidence type="ECO:0000256" key="8">
    <source>
        <dbReference type="ARBA" id="ARBA00022843"/>
    </source>
</evidence>
<comment type="caution">
    <text evidence="18">The sequence shown here is derived from an EMBL/GenBank/DDBJ whole genome shotgun (WGS) entry which is preliminary data.</text>
</comment>
<dbReference type="InterPro" id="IPR042143">
    <property type="entry name" value="CARD_BCL10"/>
</dbReference>
<keyword evidence="7" id="KW-0053">Apoptosis</keyword>
<evidence type="ECO:0000313" key="18">
    <source>
        <dbReference type="EMBL" id="KAG5286748.1"/>
    </source>
</evidence>
<evidence type="ECO:0000256" key="9">
    <source>
        <dbReference type="ARBA" id="ARBA00022859"/>
    </source>
</evidence>
<dbReference type="Proteomes" id="UP000823561">
    <property type="component" value="Chromosome 1"/>
</dbReference>